<proteinExistence type="predicted"/>
<feature type="region of interest" description="Disordered" evidence="1">
    <location>
        <begin position="170"/>
        <end position="225"/>
    </location>
</feature>
<feature type="compositionally biased region" description="Acidic residues" evidence="1">
    <location>
        <begin position="187"/>
        <end position="202"/>
    </location>
</feature>
<dbReference type="GO" id="GO:0016020">
    <property type="term" value="C:membrane"/>
    <property type="evidence" value="ECO:0007669"/>
    <property type="project" value="TreeGrafter"/>
</dbReference>
<feature type="region of interest" description="Disordered" evidence="1">
    <location>
        <begin position="669"/>
        <end position="700"/>
    </location>
</feature>
<dbReference type="PANTHER" id="PTHR21575">
    <property type="entry name" value="PROTEIN HID1"/>
    <property type="match status" value="1"/>
</dbReference>
<dbReference type="InterPro" id="IPR026705">
    <property type="entry name" value="Hid-1/Ecm30"/>
</dbReference>
<keyword evidence="3" id="KW-1185">Reference proteome</keyword>
<comment type="caution">
    <text evidence="2">The sequence shown here is derived from an EMBL/GenBank/DDBJ whole genome shotgun (WGS) entry which is preliminary data.</text>
</comment>
<dbReference type="Proteomes" id="UP000541558">
    <property type="component" value="Unassembled WGS sequence"/>
</dbReference>
<evidence type="ECO:0008006" key="4">
    <source>
        <dbReference type="Google" id="ProtNLM"/>
    </source>
</evidence>
<dbReference type="GO" id="GO:0005797">
    <property type="term" value="C:Golgi medial cisterna"/>
    <property type="evidence" value="ECO:0007669"/>
    <property type="project" value="TreeGrafter"/>
</dbReference>
<sequence length="940" mass="104014">MFSKLPQRFTAPFGLLGDEAKLAFPSQPSGIAKLWQVRNISERDSYWEQYFVLFDSASDVFSLITPHQIRRALLEAPENVATLVRVVCNRLSNLLTDHTFPSPTPTATSATVAAFASTIRKAGGGSSERNTTKEVLNCLRILQRFLPVIFDVQGESNAFEIELMWKSEEVDDLEEQESTGAAPQFVIDDDDDDDSDEDEADEDAPKTPAAPKPQAPKPAKPKKKLPSLGERLFNNLIDLMFCCGFTLSPKIQVDHHKVNYVIWEKGIGSTSDAAYASVYDSNKVEVLRLLLVILSRQIYVPPASLFTKPSLYTLHFIQKVPRRDVLTILCSLLNTAMNASESASEISIGSMAGKLPYNHLVFKGEDPHVKLVGMCLQLLSVLLDFQSGTAKDLGSQENGTSAPTMKTNAFRYFLMKLHRTQDFEFVLNGINGIMMQQMSSMNNLLPGARKPYPYVHETIIFFWKLLELNKKFQTYFLESDKCMELAGYLLYYCVEVKDKPHQHGLCRAISYIIQSLSAEPAFGAKLGDPLKNPVPTTWNGVVTGGDFLVHAIYSIVATTSGTLSSLYPALIIALSNSAPYLKNLSVTASARLIQLFTSFANPLFLLADEGHPRLLFFMLEVFNSVIHNHMNENPTLILDILTSHKIFEDLAKFTLASGLREIRRVQQAKEELANRGSPNNDSKGKRPMNEPEPADASAEKAKLLQNESWNRASSLEEAAHSSGSPTIGMEDESVYRALMSPSGEMSSPVSEKARGKMRERSRRSSDVDGLGLLGRNGSLEGLAASVGRNGFVATQEWVTSWQQGLPLDTVLVLISDLLSKVQELQNSRKVNSATAIRDFLSNISIKNALPPPSPIAARQFTWTDASIVWLTSLIWGEIYVRGMSPLGIWNGTNIKLFHVKHSQTQPRQITETVTNVVGGIGGFLRRTSDTNVAQARARLG</sequence>
<gene>
    <name evidence="2" type="ORF">D9611_004387</name>
</gene>
<accession>A0A8H5BLF2</accession>
<dbReference type="Pfam" id="PF12722">
    <property type="entry name" value="Hid1"/>
    <property type="match status" value="2"/>
</dbReference>
<protein>
    <recommendedName>
        <fullName evidence="4">Protein HID1</fullName>
    </recommendedName>
</protein>
<dbReference type="PANTHER" id="PTHR21575:SF12">
    <property type="entry name" value="PROTEIN HID1"/>
    <property type="match status" value="1"/>
</dbReference>
<dbReference type="GO" id="GO:0000138">
    <property type="term" value="C:Golgi trans cisterna"/>
    <property type="evidence" value="ECO:0007669"/>
    <property type="project" value="TreeGrafter"/>
</dbReference>
<evidence type="ECO:0000313" key="2">
    <source>
        <dbReference type="EMBL" id="KAF5324653.1"/>
    </source>
</evidence>
<evidence type="ECO:0000313" key="3">
    <source>
        <dbReference type="Proteomes" id="UP000541558"/>
    </source>
</evidence>
<dbReference type="EMBL" id="JAACJK010000164">
    <property type="protein sequence ID" value="KAF5324653.1"/>
    <property type="molecule type" value="Genomic_DNA"/>
</dbReference>
<feature type="compositionally biased region" description="Pro residues" evidence="1">
    <location>
        <begin position="208"/>
        <end position="218"/>
    </location>
</feature>
<reference evidence="2 3" key="1">
    <citation type="journal article" date="2020" name="ISME J.">
        <title>Uncovering the hidden diversity of litter-decomposition mechanisms in mushroom-forming fungi.</title>
        <authorList>
            <person name="Floudas D."/>
            <person name="Bentzer J."/>
            <person name="Ahren D."/>
            <person name="Johansson T."/>
            <person name="Persson P."/>
            <person name="Tunlid A."/>
        </authorList>
    </citation>
    <scope>NUCLEOTIDE SEQUENCE [LARGE SCALE GENOMIC DNA]</scope>
    <source>
        <strain evidence="2 3">CBS 175.51</strain>
    </source>
</reference>
<dbReference type="OrthoDB" id="432953at2759"/>
<feature type="region of interest" description="Disordered" evidence="1">
    <location>
        <begin position="740"/>
        <end position="770"/>
    </location>
</feature>
<name>A0A8H5BLF2_9AGAR</name>
<feature type="compositionally biased region" description="Basic and acidic residues" evidence="1">
    <location>
        <begin position="751"/>
        <end position="766"/>
    </location>
</feature>
<dbReference type="AlphaFoldDB" id="A0A8H5BLF2"/>
<organism evidence="2 3">
    <name type="scientific">Ephemerocybe angulata</name>
    <dbReference type="NCBI Taxonomy" id="980116"/>
    <lineage>
        <taxon>Eukaryota</taxon>
        <taxon>Fungi</taxon>
        <taxon>Dikarya</taxon>
        <taxon>Basidiomycota</taxon>
        <taxon>Agaricomycotina</taxon>
        <taxon>Agaricomycetes</taxon>
        <taxon>Agaricomycetidae</taxon>
        <taxon>Agaricales</taxon>
        <taxon>Agaricineae</taxon>
        <taxon>Psathyrellaceae</taxon>
        <taxon>Ephemerocybe</taxon>
    </lineage>
</organism>
<evidence type="ECO:0000256" key="1">
    <source>
        <dbReference type="SAM" id="MobiDB-lite"/>
    </source>
</evidence>